<sequence>MPYLIYLERPLRRESRKCQETIEGHYQAASSTTLTATAIIFVFSSIKQHATNSETQLPVKVSTFCRIFTKHDFTTYRLLPSVIVTDGNPSVSDSCQFNIIQVDHSRIWTIIHQAYTASTPQDAFPSHLIGHLSKTLNFSWKVIHYSICSQKIEDDMDGREWEISQTTQPTLTRSSS</sequence>
<comment type="caution">
    <text evidence="1">The sequence shown here is derived from an EMBL/GenBank/DDBJ whole genome shotgun (WGS) entry which is preliminary data.</text>
</comment>
<accession>A0ACB6QIZ4</accession>
<protein>
    <submittedName>
        <fullName evidence="1">Uncharacterized protein</fullName>
    </submittedName>
</protein>
<reference evidence="1" key="1">
    <citation type="journal article" date="2020" name="Stud. Mycol.">
        <title>101 Dothideomycetes genomes: a test case for predicting lifestyles and emergence of pathogens.</title>
        <authorList>
            <person name="Haridas S."/>
            <person name="Albert R."/>
            <person name="Binder M."/>
            <person name="Bloem J."/>
            <person name="Labutti K."/>
            <person name="Salamov A."/>
            <person name="Andreopoulos B."/>
            <person name="Baker S."/>
            <person name="Barry K."/>
            <person name="Bills G."/>
            <person name="Bluhm B."/>
            <person name="Cannon C."/>
            <person name="Castanera R."/>
            <person name="Culley D."/>
            <person name="Daum C."/>
            <person name="Ezra D."/>
            <person name="Gonzalez J."/>
            <person name="Henrissat B."/>
            <person name="Kuo A."/>
            <person name="Liang C."/>
            <person name="Lipzen A."/>
            <person name="Lutzoni F."/>
            <person name="Magnuson J."/>
            <person name="Mondo S."/>
            <person name="Nolan M."/>
            <person name="Ohm R."/>
            <person name="Pangilinan J."/>
            <person name="Park H.-J."/>
            <person name="Ramirez L."/>
            <person name="Alfaro M."/>
            <person name="Sun H."/>
            <person name="Tritt A."/>
            <person name="Yoshinaga Y."/>
            <person name="Zwiers L.-H."/>
            <person name="Turgeon B."/>
            <person name="Goodwin S."/>
            <person name="Spatafora J."/>
            <person name="Crous P."/>
            <person name="Grigoriev I."/>
        </authorList>
    </citation>
    <scope>NUCLEOTIDE SEQUENCE</scope>
    <source>
        <strain evidence="1">ATCC 200398</strain>
    </source>
</reference>
<evidence type="ECO:0000313" key="2">
    <source>
        <dbReference type="Proteomes" id="UP000799755"/>
    </source>
</evidence>
<keyword evidence="2" id="KW-1185">Reference proteome</keyword>
<proteinExistence type="predicted"/>
<evidence type="ECO:0000313" key="1">
    <source>
        <dbReference type="EMBL" id="KAF2466906.1"/>
    </source>
</evidence>
<organism evidence="1 2">
    <name type="scientific">Lindgomyces ingoldianus</name>
    <dbReference type="NCBI Taxonomy" id="673940"/>
    <lineage>
        <taxon>Eukaryota</taxon>
        <taxon>Fungi</taxon>
        <taxon>Dikarya</taxon>
        <taxon>Ascomycota</taxon>
        <taxon>Pezizomycotina</taxon>
        <taxon>Dothideomycetes</taxon>
        <taxon>Pleosporomycetidae</taxon>
        <taxon>Pleosporales</taxon>
        <taxon>Lindgomycetaceae</taxon>
        <taxon>Lindgomyces</taxon>
    </lineage>
</organism>
<dbReference type="Proteomes" id="UP000799755">
    <property type="component" value="Unassembled WGS sequence"/>
</dbReference>
<dbReference type="EMBL" id="MU003522">
    <property type="protein sequence ID" value="KAF2466906.1"/>
    <property type="molecule type" value="Genomic_DNA"/>
</dbReference>
<name>A0ACB6QIZ4_9PLEO</name>
<gene>
    <name evidence="1" type="ORF">BDR25DRAFT_358967</name>
</gene>